<dbReference type="InterPro" id="IPR039448">
    <property type="entry name" value="Beta_helix"/>
</dbReference>
<protein>
    <recommendedName>
        <fullName evidence="1">Right handed beta helix domain-containing protein</fullName>
    </recommendedName>
</protein>
<reference evidence="2" key="1">
    <citation type="journal article" date="2014" name="Front. Microbiol.">
        <title>High frequency of phylogenetically diverse reductive dehalogenase-homologous genes in deep subseafloor sedimentary metagenomes.</title>
        <authorList>
            <person name="Kawai M."/>
            <person name="Futagami T."/>
            <person name="Toyoda A."/>
            <person name="Takaki Y."/>
            <person name="Nishi S."/>
            <person name="Hori S."/>
            <person name="Arai W."/>
            <person name="Tsubouchi T."/>
            <person name="Morono Y."/>
            <person name="Uchiyama I."/>
            <person name="Ito T."/>
            <person name="Fujiyama A."/>
            <person name="Inagaki F."/>
            <person name="Takami H."/>
        </authorList>
    </citation>
    <scope>NUCLEOTIDE SEQUENCE</scope>
    <source>
        <strain evidence="2">Expedition CK06-06</strain>
    </source>
</reference>
<feature type="non-terminal residue" evidence="2">
    <location>
        <position position="263"/>
    </location>
</feature>
<dbReference type="InterPro" id="IPR012334">
    <property type="entry name" value="Pectin_lyas_fold"/>
</dbReference>
<dbReference type="AlphaFoldDB" id="X1EY93"/>
<organism evidence="2">
    <name type="scientific">marine sediment metagenome</name>
    <dbReference type="NCBI Taxonomy" id="412755"/>
    <lineage>
        <taxon>unclassified sequences</taxon>
        <taxon>metagenomes</taxon>
        <taxon>ecological metagenomes</taxon>
    </lineage>
</organism>
<feature type="domain" description="Right handed beta helix" evidence="1">
    <location>
        <begin position="181"/>
        <end position="248"/>
    </location>
</feature>
<dbReference type="Pfam" id="PF13229">
    <property type="entry name" value="Beta_helix"/>
    <property type="match status" value="1"/>
</dbReference>
<comment type="caution">
    <text evidence="2">The sequence shown here is derived from an EMBL/GenBank/DDBJ whole genome shotgun (WGS) entry which is preliminary data.</text>
</comment>
<name>X1EY93_9ZZZZ</name>
<dbReference type="Gene3D" id="2.160.20.10">
    <property type="entry name" value="Single-stranded right-handed beta-helix, Pectin lyase-like"/>
    <property type="match status" value="2"/>
</dbReference>
<evidence type="ECO:0000259" key="1">
    <source>
        <dbReference type="Pfam" id="PF13229"/>
    </source>
</evidence>
<gene>
    <name evidence="2" type="ORF">S03H2_16006</name>
</gene>
<accession>X1EY93</accession>
<evidence type="ECO:0000313" key="2">
    <source>
        <dbReference type="EMBL" id="GAH37517.1"/>
    </source>
</evidence>
<sequence>MRSKLGCFIFLMITMTSLIFAGTVYYVDATNGNDLNDGLSPATAWQTILKVNRSFFSPGDSVLFKRDEIWREQLIIPSSGLSGSPITIAAYGSGNKPIINGSDLVIEWTNYNVNAWQSILATEPRCVWLDGNFGDKKTSIGELADEYDWYHDGSNTLYVYSTSDPDTAYTSPGIEAAERNNGVYASNKNYLLFQNLHIKQTAQEGFYFNVSDNVEINSCTTIETFYAGIRMWKGTNFTIDGCIINHAGRVDNMDYEFGINFNS</sequence>
<dbReference type="SUPFAM" id="SSF51126">
    <property type="entry name" value="Pectin lyase-like"/>
    <property type="match status" value="1"/>
</dbReference>
<dbReference type="InterPro" id="IPR011050">
    <property type="entry name" value="Pectin_lyase_fold/virulence"/>
</dbReference>
<dbReference type="EMBL" id="BARU01008156">
    <property type="protein sequence ID" value="GAH37517.1"/>
    <property type="molecule type" value="Genomic_DNA"/>
</dbReference>
<proteinExistence type="predicted"/>